<name>A0ABV9HUF1_9FLAO</name>
<feature type="transmembrane region" description="Helical" evidence="1">
    <location>
        <begin position="7"/>
        <end position="26"/>
    </location>
</feature>
<keyword evidence="1" id="KW-0472">Membrane</keyword>
<gene>
    <name evidence="2" type="ORF">ACFO3O_07755</name>
</gene>
<dbReference type="EMBL" id="JBHSFV010000003">
    <property type="protein sequence ID" value="MFC4633797.1"/>
    <property type="molecule type" value="Genomic_DNA"/>
</dbReference>
<reference evidence="3" key="1">
    <citation type="journal article" date="2019" name="Int. J. Syst. Evol. Microbiol.">
        <title>The Global Catalogue of Microorganisms (GCM) 10K type strain sequencing project: providing services to taxonomists for standard genome sequencing and annotation.</title>
        <authorList>
            <consortium name="The Broad Institute Genomics Platform"/>
            <consortium name="The Broad Institute Genome Sequencing Center for Infectious Disease"/>
            <person name="Wu L."/>
            <person name="Ma J."/>
        </authorList>
    </citation>
    <scope>NUCLEOTIDE SEQUENCE [LARGE SCALE GENOMIC DNA]</scope>
    <source>
        <strain evidence="3">YJ-61-S</strain>
    </source>
</reference>
<proteinExistence type="predicted"/>
<keyword evidence="1" id="KW-0812">Transmembrane</keyword>
<sequence>MIKQIGVYSISFILISLIGYYTHIFLFPNITIESPIPLSKVYAFFTGFALAVCVQLLVLSKIEKFKDQLGFLYLVSIVLKMILFFVVFYKQIFTGGAFTNTEGINLLIPIILTLFIEIFFIRKILKNIGALKNAE</sequence>
<keyword evidence="3" id="KW-1185">Reference proteome</keyword>
<accession>A0ABV9HUF1</accession>
<dbReference type="Proteomes" id="UP001596043">
    <property type="component" value="Unassembled WGS sequence"/>
</dbReference>
<evidence type="ECO:0000256" key="1">
    <source>
        <dbReference type="SAM" id="Phobius"/>
    </source>
</evidence>
<organism evidence="2 3">
    <name type="scientific">Dokdonia ponticola</name>
    <dbReference type="NCBI Taxonomy" id="2041041"/>
    <lineage>
        <taxon>Bacteria</taxon>
        <taxon>Pseudomonadati</taxon>
        <taxon>Bacteroidota</taxon>
        <taxon>Flavobacteriia</taxon>
        <taxon>Flavobacteriales</taxon>
        <taxon>Flavobacteriaceae</taxon>
        <taxon>Dokdonia</taxon>
    </lineage>
</organism>
<dbReference type="InterPro" id="IPR046166">
    <property type="entry name" value="DUF6168"/>
</dbReference>
<feature type="transmembrane region" description="Helical" evidence="1">
    <location>
        <begin position="71"/>
        <end position="92"/>
    </location>
</feature>
<keyword evidence="1" id="KW-1133">Transmembrane helix</keyword>
<evidence type="ECO:0000313" key="2">
    <source>
        <dbReference type="EMBL" id="MFC4633797.1"/>
    </source>
</evidence>
<protein>
    <submittedName>
        <fullName evidence="2">DUF6168 family protein</fullName>
    </submittedName>
</protein>
<comment type="caution">
    <text evidence="2">The sequence shown here is derived from an EMBL/GenBank/DDBJ whole genome shotgun (WGS) entry which is preliminary data.</text>
</comment>
<dbReference type="Pfam" id="PF19665">
    <property type="entry name" value="DUF6168"/>
    <property type="match status" value="1"/>
</dbReference>
<dbReference type="RefSeq" id="WP_379978022.1">
    <property type="nucleotide sequence ID" value="NZ_JBHSFV010000003.1"/>
</dbReference>
<feature type="transmembrane region" description="Helical" evidence="1">
    <location>
        <begin position="104"/>
        <end position="121"/>
    </location>
</feature>
<evidence type="ECO:0000313" key="3">
    <source>
        <dbReference type="Proteomes" id="UP001596043"/>
    </source>
</evidence>
<feature type="transmembrane region" description="Helical" evidence="1">
    <location>
        <begin position="41"/>
        <end position="59"/>
    </location>
</feature>